<dbReference type="eggNOG" id="COG3291">
    <property type="taxonomic scope" value="Bacteria"/>
</dbReference>
<dbReference type="Gene3D" id="2.60.40.4070">
    <property type="match status" value="1"/>
</dbReference>
<dbReference type="AlphaFoldDB" id="F2IBH4"/>
<dbReference type="KEGG" id="fte:Fluta_2296"/>
<dbReference type="EMBL" id="CP002542">
    <property type="protein sequence ID" value="AEA44282.1"/>
    <property type="molecule type" value="Genomic_DNA"/>
</dbReference>
<sequence length="664" mass="73764" precursor="true">MLEKKKNIKILTVALILNALFSFQPLAQKETANWILCPNSLLNFNNPTPTFNYDSALPFNTWESSASISDSNGNLLFYTDGDTVRGSNGTILPNGEDVSYVKSVDLQSTTQGALFIQKPNSANLYYLFSLGFYQDRFDKGLFSYSVIDKNLNGGLGSVVSKNNHLCLDTLAEKMTATKHCNGKDYWIVVVKCIATKLNDGAPIEYLTEFQSYLLTENGVQISPIKSTLKTHCGRFGQMKFNNKGNELAFAQNNYLTLLAFDKSSGKVSLKTERNLPLKNGYGLEYAPNDSIIYINQLQYEIASNSLTQLNDPNYLAQLQRGIDGKIYSIRVTDEGGGFSSASIPFYWTQSNWGNSYFIGSPDNSTNLVAIENPNLAGLSCQYSANYLVANTISFSWSVALPNFPSFYFNHPISEFTYSGTCVGETFQFSLVNNPVPDSVHWIFHDTGYEVTSLGASFTFPSSGEWEVSCFVYINGVVTSSTQCVNVCGVNDVSFPDKINLCEVPTPFELNGLNTCTANYLWNTGDTTAAITILKEGIYTLETTNSCGIHKYTVEVFKGDDCTVLTEIPNIITVNNDQTNDNFSIKVKNAKSFTYSIVNRWGNLITLGEITVPPTSVFDWSTFDLWDGKTERGEIVNDGTYFYIIEFVLFNDSKFSKNGFVFVVN</sequence>
<gene>
    <name evidence="2" type="ordered locus">Fluta_2296</name>
</gene>
<feature type="chain" id="PRO_5003283284" description="PKD domain-containing protein" evidence="1">
    <location>
        <begin position="28"/>
        <end position="664"/>
    </location>
</feature>
<evidence type="ECO:0000256" key="1">
    <source>
        <dbReference type="SAM" id="SignalP"/>
    </source>
</evidence>
<protein>
    <recommendedName>
        <fullName evidence="4">PKD domain-containing protein</fullName>
    </recommendedName>
</protein>
<feature type="signal peptide" evidence="1">
    <location>
        <begin position="1"/>
        <end position="27"/>
    </location>
</feature>
<reference evidence="3" key="2">
    <citation type="submission" date="2011-02" db="EMBL/GenBank/DDBJ databases">
        <title>The complete genome of Fluviicola taffensis DSM 16823.</title>
        <authorList>
            <consortium name="US DOE Joint Genome Institute (JGI-PGF)"/>
            <person name="Lucas S."/>
            <person name="Copeland A."/>
            <person name="Lapidus A."/>
            <person name="Bruce D."/>
            <person name="Goodwin L."/>
            <person name="Pitluck S."/>
            <person name="Kyrpides N."/>
            <person name="Mavromatis K."/>
            <person name="Ivanova N."/>
            <person name="Mikhailova N."/>
            <person name="Pagani I."/>
            <person name="Chertkov O."/>
            <person name="Detter J.C."/>
            <person name="Han C."/>
            <person name="Tapia R."/>
            <person name="Land M."/>
            <person name="Hauser L."/>
            <person name="Markowitz V."/>
            <person name="Cheng J.-F."/>
            <person name="Hugenholtz P."/>
            <person name="Woyke T."/>
            <person name="Wu D."/>
            <person name="Tindall B."/>
            <person name="Pomrenke H.G."/>
            <person name="Brambilla E."/>
            <person name="Klenk H.-P."/>
            <person name="Eisen J.A."/>
        </authorList>
    </citation>
    <scope>NUCLEOTIDE SEQUENCE [LARGE SCALE GENOMIC DNA]</scope>
    <source>
        <strain evidence="3">DSM 16823 / RW262 / RW262</strain>
    </source>
</reference>
<dbReference type="RefSeq" id="WP_013687052.1">
    <property type="nucleotide sequence ID" value="NC_015321.1"/>
</dbReference>
<dbReference type="OrthoDB" id="9765926at2"/>
<name>F2IBH4_FLUTR</name>
<dbReference type="HOGENOM" id="CLU_012935_0_0_10"/>
<organism evidence="2 3">
    <name type="scientific">Fluviicola taffensis (strain DSM 16823 / NCIMB 13979 / RW262)</name>
    <dbReference type="NCBI Taxonomy" id="755732"/>
    <lineage>
        <taxon>Bacteria</taxon>
        <taxon>Pseudomonadati</taxon>
        <taxon>Bacteroidota</taxon>
        <taxon>Flavobacteriia</taxon>
        <taxon>Flavobacteriales</taxon>
        <taxon>Crocinitomicaceae</taxon>
        <taxon>Fluviicola</taxon>
    </lineage>
</organism>
<evidence type="ECO:0000313" key="3">
    <source>
        <dbReference type="Proteomes" id="UP000007463"/>
    </source>
</evidence>
<keyword evidence="1" id="KW-0732">Signal</keyword>
<accession>F2IBH4</accession>
<proteinExistence type="predicted"/>
<dbReference type="Proteomes" id="UP000007463">
    <property type="component" value="Chromosome"/>
</dbReference>
<evidence type="ECO:0000313" key="2">
    <source>
        <dbReference type="EMBL" id="AEA44282.1"/>
    </source>
</evidence>
<keyword evidence="3" id="KW-1185">Reference proteome</keyword>
<evidence type="ECO:0008006" key="4">
    <source>
        <dbReference type="Google" id="ProtNLM"/>
    </source>
</evidence>
<dbReference type="Pfam" id="PF13585">
    <property type="entry name" value="CHU_C"/>
    <property type="match status" value="1"/>
</dbReference>
<dbReference type="STRING" id="755732.Fluta_2296"/>
<reference evidence="2 3" key="1">
    <citation type="journal article" date="2011" name="Stand. Genomic Sci.">
        <title>Complete genome sequence of the gliding freshwater bacterium Fluviicola taffensis type strain (RW262).</title>
        <authorList>
            <person name="Woyke T."/>
            <person name="Chertkov O."/>
            <person name="Lapidus A."/>
            <person name="Nolan M."/>
            <person name="Lucas S."/>
            <person name="Del Rio T.G."/>
            <person name="Tice H."/>
            <person name="Cheng J.F."/>
            <person name="Tapia R."/>
            <person name="Han C."/>
            <person name="Goodwin L."/>
            <person name="Pitluck S."/>
            <person name="Liolios K."/>
            <person name="Pagani I."/>
            <person name="Ivanova N."/>
            <person name="Huntemann M."/>
            <person name="Mavromatis K."/>
            <person name="Mikhailova N."/>
            <person name="Pati A."/>
            <person name="Chen A."/>
            <person name="Palaniappan K."/>
            <person name="Land M."/>
            <person name="Hauser L."/>
            <person name="Brambilla E.M."/>
            <person name="Rohde M."/>
            <person name="Mwirichia R."/>
            <person name="Sikorski J."/>
            <person name="Tindall B.J."/>
            <person name="Goker M."/>
            <person name="Bristow J."/>
            <person name="Eisen J.A."/>
            <person name="Markowitz V."/>
            <person name="Hugenholtz P."/>
            <person name="Klenk H.P."/>
            <person name="Kyrpides N.C."/>
        </authorList>
    </citation>
    <scope>NUCLEOTIDE SEQUENCE [LARGE SCALE GENOMIC DNA]</scope>
    <source>
        <strain evidence="3">DSM 16823 / RW262 / RW262</strain>
    </source>
</reference>